<name>A0A645I0G0_9ZZZZ</name>
<evidence type="ECO:0000313" key="1">
    <source>
        <dbReference type="EMBL" id="MPN43929.1"/>
    </source>
</evidence>
<reference evidence="1" key="1">
    <citation type="submission" date="2019-08" db="EMBL/GenBank/DDBJ databases">
        <authorList>
            <person name="Kucharzyk K."/>
            <person name="Murdoch R.W."/>
            <person name="Higgins S."/>
            <person name="Loffler F."/>
        </authorList>
    </citation>
    <scope>NUCLEOTIDE SEQUENCE</scope>
</reference>
<dbReference type="EMBL" id="VSSQ01102670">
    <property type="protein sequence ID" value="MPN43929.1"/>
    <property type="molecule type" value="Genomic_DNA"/>
</dbReference>
<gene>
    <name evidence="1" type="ORF">SDC9_191490</name>
</gene>
<organism evidence="1">
    <name type="scientific">bioreactor metagenome</name>
    <dbReference type="NCBI Taxonomy" id="1076179"/>
    <lineage>
        <taxon>unclassified sequences</taxon>
        <taxon>metagenomes</taxon>
        <taxon>ecological metagenomes</taxon>
    </lineage>
</organism>
<accession>A0A645I0G0</accession>
<sequence>MKPGTKVEGVAIIADDISKNPGIVLKINA</sequence>
<protein>
    <submittedName>
        <fullName evidence="1">Uncharacterized protein</fullName>
    </submittedName>
</protein>
<comment type="caution">
    <text evidence="1">The sequence shown here is derived from an EMBL/GenBank/DDBJ whole genome shotgun (WGS) entry which is preliminary data.</text>
</comment>
<dbReference type="AlphaFoldDB" id="A0A645I0G0"/>
<proteinExistence type="predicted"/>